<evidence type="ECO:0000313" key="3">
    <source>
        <dbReference type="EMBL" id="SHN83204.1"/>
    </source>
</evidence>
<dbReference type="Pfam" id="PF12671">
    <property type="entry name" value="Amidase_6"/>
    <property type="match status" value="1"/>
</dbReference>
<keyword evidence="1" id="KW-1133">Transmembrane helix</keyword>
<feature type="domain" description="Putative amidase" evidence="2">
    <location>
        <begin position="243"/>
        <end position="421"/>
    </location>
</feature>
<evidence type="ECO:0000256" key="1">
    <source>
        <dbReference type="SAM" id="Phobius"/>
    </source>
</evidence>
<keyword evidence="4" id="KW-1185">Reference proteome</keyword>
<accession>A0A1M7UJT3</accession>
<dbReference type="STRING" id="1121395.SAMN02745215_03977"/>
<proteinExistence type="predicted"/>
<keyword evidence="1" id="KW-0812">Transmembrane</keyword>
<organism evidence="3 4">
    <name type="scientific">Desulfitobacterium chlororespirans DSM 11544</name>
    <dbReference type="NCBI Taxonomy" id="1121395"/>
    <lineage>
        <taxon>Bacteria</taxon>
        <taxon>Bacillati</taxon>
        <taxon>Bacillota</taxon>
        <taxon>Clostridia</taxon>
        <taxon>Eubacteriales</taxon>
        <taxon>Desulfitobacteriaceae</taxon>
        <taxon>Desulfitobacterium</taxon>
    </lineage>
</organism>
<dbReference type="Proteomes" id="UP000184010">
    <property type="component" value="Unassembled WGS sequence"/>
</dbReference>
<evidence type="ECO:0000259" key="2">
    <source>
        <dbReference type="Pfam" id="PF12671"/>
    </source>
</evidence>
<dbReference type="AlphaFoldDB" id="A0A1M7UJT3"/>
<evidence type="ECO:0000313" key="4">
    <source>
        <dbReference type="Proteomes" id="UP000184010"/>
    </source>
</evidence>
<feature type="transmembrane region" description="Helical" evidence="1">
    <location>
        <begin position="21"/>
        <end position="44"/>
    </location>
</feature>
<reference evidence="4" key="1">
    <citation type="submission" date="2016-12" db="EMBL/GenBank/DDBJ databases">
        <authorList>
            <person name="Varghese N."/>
            <person name="Submissions S."/>
        </authorList>
    </citation>
    <scope>NUCLEOTIDE SEQUENCE [LARGE SCALE GENOMIC DNA]</scope>
    <source>
        <strain evidence="4">DSM 11544</strain>
    </source>
</reference>
<sequence>MVVRAIYNFVVERGFSYEKKFAIRALSFVAFITLGLFLSVPVFAASVNISKDDTISTVEKAIVLFYENKDMGANNDLSKIMDTDISSYLADKANTHQYATSLNQTDKENYSIQVKLLENEMSEDFLKVKFQVITTYNYASHYTMLGERPDISTVSEVVYVVYDRVKNLITDFYCPTNYYDIAVRDEEANISMEMATRSAYPFAITANVTARQEMLKNDIYKVYEEQNSKLSSIIPSRTSFLSPNAILAYARANYDKTNPSSGNGTVPYFDFSVYSGNWDCTNFVSHALLAGGANVYDTGGSGISSTGWYFRDDGNRSSSWSGVPELYNFLISNTHPNTPAGYSYAYSNNPGLWSVGDIVQFRFSGDSVYSHSTIITRKVYSADQARAYAYVTGRTDRYNYNDNDPVDNMAPGGSKRTIYVYNY</sequence>
<dbReference type="EMBL" id="FRDN01000013">
    <property type="protein sequence ID" value="SHN83204.1"/>
    <property type="molecule type" value="Genomic_DNA"/>
</dbReference>
<dbReference type="RefSeq" id="WP_072774188.1">
    <property type="nucleotide sequence ID" value="NZ_FRDN01000013.1"/>
</dbReference>
<dbReference type="InterPro" id="IPR024301">
    <property type="entry name" value="Amidase_6"/>
</dbReference>
<name>A0A1M7UJT3_9FIRM</name>
<protein>
    <submittedName>
        <fullName evidence="3">Putative amidase domain-containing protein</fullName>
    </submittedName>
</protein>
<keyword evidence="1" id="KW-0472">Membrane</keyword>
<gene>
    <name evidence="3" type="ORF">SAMN02745215_03977</name>
</gene>